<feature type="region of interest" description="Disordered" evidence="13">
    <location>
        <begin position="834"/>
        <end position="853"/>
    </location>
</feature>
<keyword evidence="9" id="KW-0130">Cell adhesion</keyword>
<evidence type="ECO:0000256" key="7">
    <source>
        <dbReference type="ARBA" id="ARBA00022737"/>
    </source>
</evidence>
<dbReference type="PROSITE" id="PS50268">
    <property type="entry name" value="CADHERIN_2"/>
    <property type="match status" value="5"/>
</dbReference>
<dbReference type="GO" id="GO:0016339">
    <property type="term" value="P:calcium-dependent cell-cell adhesion via plasma membrane cell adhesion molecules"/>
    <property type="evidence" value="ECO:0007669"/>
    <property type="project" value="TreeGrafter"/>
</dbReference>
<evidence type="ECO:0000256" key="10">
    <source>
        <dbReference type="ARBA" id="ARBA00023136"/>
    </source>
</evidence>
<dbReference type="GO" id="GO:0005912">
    <property type="term" value="C:adherens junction"/>
    <property type="evidence" value="ECO:0007669"/>
    <property type="project" value="TreeGrafter"/>
</dbReference>
<feature type="compositionally biased region" description="Basic and acidic residues" evidence="13">
    <location>
        <begin position="840"/>
        <end position="853"/>
    </location>
</feature>
<evidence type="ECO:0000256" key="2">
    <source>
        <dbReference type="ARBA" id="ARBA00004496"/>
    </source>
</evidence>
<dbReference type="InterPro" id="IPR020894">
    <property type="entry name" value="Cadherin_CS"/>
</dbReference>
<dbReference type="GO" id="GO:0055113">
    <property type="term" value="P:epiboly involved in gastrulation with mouth forming second"/>
    <property type="evidence" value="ECO:0007669"/>
    <property type="project" value="UniProtKB-ARBA"/>
</dbReference>
<dbReference type="GeneTree" id="ENSGT00940000155218"/>
<dbReference type="GO" id="GO:0044331">
    <property type="term" value="P:cell-cell adhesion mediated by cadherin"/>
    <property type="evidence" value="ECO:0007669"/>
    <property type="project" value="TreeGrafter"/>
</dbReference>
<feature type="domain" description="Cadherin" evidence="16">
    <location>
        <begin position="389"/>
        <end position="493"/>
    </location>
</feature>
<keyword evidence="11" id="KW-0325">Glycoprotein</keyword>
<keyword evidence="14" id="KW-0812">Transmembrane</keyword>
<protein>
    <submittedName>
        <fullName evidence="17">B-cadherin-like</fullName>
    </submittedName>
</protein>
<keyword evidence="3" id="KW-1003">Cell membrane</keyword>
<dbReference type="PROSITE" id="PS00232">
    <property type="entry name" value="CADHERIN_1"/>
    <property type="match status" value="2"/>
</dbReference>
<evidence type="ECO:0000256" key="5">
    <source>
        <dbReference type="ARBA" id="ARBA00022723"/>
    </source>
</evidence>
<dbReference type="FunFam" id="2.60.40.60:FF:000095">
    <property type="entry name" value="Cadherin 13"/>
    <property type="match status" value="1"/>
</dbReference>
<dbReference type="Ensembl" id="ENSMAMT00000036844.2">
    <property type="protein sequence ID" value="ENSMAMP00000035924.2"/>
    <property type="gene ID" value="ENSMAMG00000024121.2"/>
</dbReference>
<feature type="domain" description="Cadherin" evidence="16">
    <location>
        <begin position="62"/>
        <end position="134"/>
    </location>
</feature>
<evidence type="ECO:0000256" key="11">
    <source>
        <dbReference type="ARBA" id="ARBA00023180"/>
    </source>
</evidence>
<feature type="domain" description="Cadherin" evidence="16">
    <location>
        <begin position="135"/>
        <end position="251"/>
    </location>
</feature>
<dbReference type="PROSITE" id="PS51257">
    <property type="entry name" value="PROKAR_LIPOPROTEIN"/>
    <property type="match status" value="1"/>
</dbReference>
<dbReference type="PANTHER" id="PTHR24027">
    <property type="entry name" value="CADHERIN-23"/>
    <property type="match status" value="1"/>
</dbReference>
<dbReference type="GO" id="GO:0060027">
    <property type="term" value="P:convergent extension involved in gastrulation"/>
    <property type="evidence" value="ECO:0007669"/>
    <property type="project" value="UniProtKB-ARBA"/>
</dbReference>
<dbReference type="InterPro" id="IPR002126">
    <property type="entry name" value="Cadherin-like_dom"/>
</dbReference>
<evidence type="ECO:0000256" key="14">
    <source>
        <dbReference type="SAM" id="Phobius"/>
    </source>
</evidence>
<comment type="subcellular location">
    <subcellularLocation>
        <location evidence="1">Cell membrane</location>
    </subcellularLocation>
    <subcellularLocation>
        <location evidence="2">Cytoplasm</location>
    </subcellularLocation>
</comment>
<feature type="signal peptide" evidence="15">
    <location>
        <begin position="1"/>
        <end position="21"/>
    </location>
</feature>
<keyword evidence="10 14" id="KW-0472">Membrane</keyword>
<dbReference type="Pfam" id="PF00028">
    <property type="entry name" value="Cadherin"/>
    <property type="match status" value="3"/>
</dbReference>
<evidence type="ECO:0000313" key="17">
    <source>
        <dbReference type="Ensembl" id="ENSMAMP00000035924.2"/>
    </source>
</evidence>
<evidence type="ECO:0000256" key="13">
    <source>
        <dbReference type="SAM" id="MobiDB-lite"/>
    </source>
</evidence>
<evidence type="ECO:0000256" key="3">
    <source>
        <dbReference type="ARBA" id="ARBA00022475"/>
    </source>
</evidence>
<dbReference type="GO" id="GO:0008013">
    <property type="term" value="F:beta-catenin binding"/>
    <property type="evidence" value="ECO:0007669"/>
    <property type="project" value="TreeGrafter"/>
</dbReference>
<sequence>MRTVLFSLFIVLCLGVGGSCSKMLLRQKRTWIIDSFSIDEGYKGAFPYTLGTVEVEKNLTFFQLHGHGVDEEPKGILSINEDTGEISVHGPVDHEKYNILRLTFQALDRESHVVDTRLGIEIVIIDSNDNSPKFDQDKYEISKDESTKQGTELITIKATDADISMKYNTFNLQIVEVTPKPHELEFYLTQVPGSQVGTISFKGCLDHEKAEQYAITVEAKDCGKCSKEKRLSSRSTVIINIEDGNNHLPVITGHTGSGRVKEGEENVLVSRLQVTDEDTKGTAAWRAIYQIHGDINNNFRITTDPETNEGLLHLKKHLDYENSPQQNLTIIVENGIPYFSCKMENSISTGLWKVTYNDATADGTKQAQGPSTYQITVTVEDVNEAPIFDQPNKDVRVVENEKPGRHLATFTARDPDAHTFVYIKGEDPAAWVTVDRSTGKITTFKSIDRESSFVKDDIYVVTIYAVDSGVPPMTGTATLNIHITDENDNAPFFTANTINVCQSHGPSRVNITAMDLDKEPYGGPFHFKLRGDVEGQWKVDPVQGYSVELVKENTIYPGHYELLLEVSDLQGKTAVHTLSVTVCTCLDTARPNCLLRKSTSSAAEGGVLGIILMVMLLFAGILLLAFLVTCKKKNLAIPDDGSGQHLMNSNTENPGNDCKVSLDSRKHIATISKATKPLITDSVNVTSQAKAEDFQFQRTSLMEERFSRGNSTRWSMGAPSTSRMRQEHRSSRRRSWAGHSKYIDQGTTVIQHTMLLEVLNKMLYKLQAPGEELCDYAPRVYDEEGDSKSYLELDAISIPDISFDAKMNSNVHFKFSTLASICLPSESMAYSTKSSSSMEKSSKVEGHKIPLHL</sequence>
<dbReference type="FunFam" id="2.60.40.60:FF:000011">
    <property type="entry name" value="Cadherin 1"/>
    <property type="match status" value="1"/>
</dbReference>
<keyword evidence="5" id="KW-0479">Metal-binding</keyword>
<dbReference type="OrthoDB" id="9045962at2759"/>
<dbReference type="InParanoid" id="A0A3Q3NNU7"/>
<dbReference type="GO" id="GO:0000902">
    <property type="term" value="P:cell morphogenesis"/>
    <property type="evidence" value="ECO:0007669"/>
    <property type="project" value="TreeGrafter"/>
</dbReference>
<dbReference type="GO" id="GO:0007156">
    <property type="term" value="P:homophilic cell adhesion via plasma membrane adhesion molecules"/>
    <property type="evidence" value="ECO:0007669"/>
    <property type="project" value="InterPro"/>
</dbReference>
<evidence type="ECO:0000256" key="4">
    <source>
        <dbReference type="ARBA" id="ARBA00022490"/>
    </source>
</evidence>
<keyword evidence="7" id="KW-0677">Repeat</keyword>
<dbReference type="GO" id="GO:0005737">
    <property type="term" value="C:cytoplasm"/>
    <property type="evidence" value="ECO:0007669"/>
    <property type="project" value="UniProtKB-SubCell"/>
</dbReference>
<evidence type="ECO:0000256" key="6">
    <source>
        <dbReference type="ARBA" id="ARBA00022729"/>
    </source>
</evidence>
<accession>A0A3Q3NNU7</accession>
<dbReference type="GO" id="GO:0034332">
    <property type="term" value="P:adherens junction organization"/>
    <property type="evidence" value="ECO:0007669"/>
    <property type="project" value="TreeGrafter"/>
</dbReference>
<organism evidence="17 18">
    <name type="scientific">Mastacembelus armatus</name>
    <name type="common">zig-zag eel</name>
    <dbReference type="NCBI Taxonomy" id="205130"/>
    <lineage>
        <taxon>Eukaryota</taxon>
        <taxon>Metazoa</taxon>
        <taxon>Chordata</taxon>
        <taxon>Craniata</taxon>
        <taxon>Vertebrata</taxon>
        <taxon>Euteleostomi</taxon>
        <taxon>Actinopterygii</taxon>
        <taxon>Neopterygii</taxon>
        <taxon>Teleostei</taxon>
        <taxon>Neoteleostei</taxon>
        <taxon>Acanthomorphata</taxon>
        <taxon>Anabantaria</taxon>
        <taxon>Synbranchiformes</taxon>
        <taxon>Mastacembelidae</taxon>
        <taxon>Mastacembelus</taxon>
    </lineage>
</organism>
<dbReference type="GeneID" id="117152672"/>
<dbReference type="InterPro" id="IPR039808">
    <property type="entry name" value="Cadherin"/>
</dbReference>
<dbReference type="CTD" id="101882238"/>
<dbReference type="GO" id="GO:0016477">
    <property type="term" value="P:cell migration"/>
    <property type="evidence" value="ECO:0007669"/>
    <property type="project" value="TreeGrafter"/>
</dbReference>
<dbReference type="FunFam" id="2.60.40.60:FF:000019">
    <property type="entry name" value="Cadherin 2"/>
    <property type="match status" value="1"/>
</dbReference>
<evidence type="ECO:0000259" key="16">
    <source>
        <dbReference type="PROSITE" id="PS50268"/>
    </source>
</evidence>
<dbReference type="Gene3D" id="2.60.40.60">
    <property type="entry name" value="Cadherins"/>
    <property type="match status" value="5"/>
</dbReference>
<dbReference type="RefSeq" id="XP_033181201.1">
    <property type="nucleotide sequence ID" value="XM_033325310.1"/>
</dbReference>
<evidence type="ECO:0000256" key="12">
    <source>
        <dbReference type="PROSITE-ProRule" id="PRU00043"/>
    </source>
</evidence>
<dbReference type="CDD" id="cd11304">
    <property type="entry name" value="Cadherin_repeat"/>
    <property type="match status" value="4"/>
</dbReference>
<dbReference type="Proteomes" id="UP000261640">
    <property type="component" value="Unplaced"/>
</dbReference>
<dbReference type="PRINTS" id="PR01820">
    <property type="entry name" value="DESMOCOLLIN"/>
</dbReference>
<dbReference type="STRING" id="205130.ENSMAMP00000035924"/>
<dbReference type="GO" id="GO:0007043">
    <property type="term" value="P:cell-cell junction assembly"/>
    <property type="evidence" value="ECO:0007669"/>
    <property type="project" value="TreeGrafter"/>
</dbReference>
<keyword evidence="4" id="KW-0963">Cytoplasm</keyword>
<feature type="domain" description="Cadherin" evidence="16">
    <location>
        <begin position="269"/>
        <end position="388"/>
    </location>
</feature>
<reference evidence="17" key="2">
    <citation type="submission" date="2025-09" db="UniProtKB">
        <authorList>
            <consortium name="Ensembl"/>
        </authorList>
    </citation>
    <scope>IDENTIFICATION</scope>
</reference>
<feature type="region of interest" description="Disordered" evidence="13">
    <location>
        <begin position="710"/>
        <end position="736"/>
    </location>
</feature>
<keyword evidence="14" id="KW-1133">Transmembrane helix</keyword>
<feature type="chain" id="PRO_5030081831" evidence="15">
    <location>
        <begin position="22"/>
        <end position="853"/>
    </location>
</feature>
<evidence type="ECO:0000256" key="8">
    <source>
        <dbReference type="ARBA" id="ARBA00022837"/>
    </source>
</evidence>
<evidence type="ECO:0000313" key="18">
    <source>
        <dbReference type="Proteomes" id="UP000261640"/>
    </source>
</evidence>
<dbReference type="PRINTS" id="PR00205">
    <property type="entry name" value="CADHERIN"/>
</dbReference>
<evidence type="ECO:0000256" key="1">
    <source>
        <dbReference type="ARBA" id="ARBA00004236"/>
    </source>
</evidence>
<dbReference type="GO" id="GO:0045296">
    <property type="term" value="F:cadherin binding"/>
    <property type="evidence" value="ECO:0007669"/>
    <property type="project" value="TreeGrafter"/>
</dbReference>
<proteinExistence type="predicted"/>
<reference evidence="17" key="1">
    <citation type="submission" date="2025-08" db="UniProtKB">
        <authorList>
            <consortium name="Ensembl"/>
        </authorList>
    </citation>
    <scope>IDENTIFICATION</scope>
</reference>
<feature type="compositionally biased region" description="Polar residues" evidence="13">
    <location>
        <begin position="710"/>
        <end position="721"/>
    </location>
</feature>
<dbReference type="GO" id="GO:0005509">
    <property type="term" value="F:calcium ion binding"/>
    <property type="evidence" value="ECO:0007669"/>
    <property type="project" value="UniProtKB-UniRule"/>
</dbReference>
<feature type="domain" description="Cadherin" evidence="16">
    <location>
        <begin position="511"/>
        <end position="593"/>
    </location>
</feature>
<dbReference type="AlphaFoldDB" id="A0A3Q3NNU7"/>
<keyword evidence="18" id="KW-1185">Reference proteome</keyword>
<keyword evidence="6 15" id="KW-0732">Signal</keyword>
<dbReference type="SUPFAM" id="SSF49313">
    <property type="entry name" value="Cadherin-like"/>
    <property type="match status" value="5"/>
</dbReference>
<dbReference type="FunFam" id="2.60.40.60:FF:000031">
    <property type="entry name" value="Cadherin 3"/>
    <property type="match status" value="1"/>
</dbReference>
<feature type="transmembrane region" description="Helical" evidence="14">
    <location>
        <begin position="606"/>
        <end position="628"/>
    </location>
</feature>
<dbReference type="PANTHER" id="PTHR24027:SF433">
    <property type="entry name" value="CADHERIN 27-RELATED"/>
    <property type="match status" value="1"/>
</dbReference>
<dbReference type="InterPro" id="IPR015919">
    <property type="entry name" value="Cadherin-like_sf"/>
</dbReference>
<dbReference type="SMART" id="SM00112">
    <property type="entry name" value="CA"/>
    <property type="match status" value="5"/>
</dbReference>
<evidence type="ECO:0000256" key="15">
    <source>
        <dbReference type="SAM" id="SignalP"/>
    </source>
</evidence>
<evidence type="ECO:0000256" key="9">
    <source>
        <dbReference type="ARBA" id="ARBA00022889"/>
    </source>
</evidence>
<name>A0A3Q3NNU7_9TELE</name>
<dbReference type="GO" id="GO:0016342">
    <property type="term" value="C:catenin complex"/>
    <property type="evidence" value="ECO:0007669"/>
    <property type="project" value="TreeGrafter"/>
</dbReference>
<keyword evidence="8 12" id="KW-0106">Calcium</keyword>